<comment type="caution">
    <text evidence="9">The sequence shown here is derived from an EMBL/GenBank/DDBJ whole genome shotgun (WGS) entry which is preliminary data.</text>
</comment>
<organism evidence="9 10">
    <name type="scientific">Zostera marina</name>
    <name type="common">Eelgrass</name>
    <dbReference type="NCBI Taxonomy" id="29655"/>
    <lineage>
        <taxon>Eukaryota</taxon>
        <taxon>Viridiplantae</taxon>
        <taxon>Streptophyta</taxon>
        <taxon>Embryophyta</taxon>
        <taxon>Tracheophyta</taxon>
        <taxon>Spermatophyta</taxon>
        <taxon>Magnoliopsida</taxon>
        <taxon>Liliopsida</taxon>
        <taxon>Zosteraceae</taxon>
        <taxon>Zostera</taxon>
    </lineage>
</organism>
<dbReference type="CDD" id="cd11454">
    <property type="entry name" value="bHLH_AtIND_like"/>
    <property type="match status" value="1"/>
</dbReference>
<feature type="region of interest" description="Disordered" evidence="7">
    <location>
        <begin position="263"/>
        <end position="302"/>
    </location>
</feature>
<dbReference type="Gene3D" id="4.10.280.10">
    <property type="entry name" value="Helix-loop-helix DNA-binding domain"/>
    <property type="match status" value="1"/>
</dbReference>
<evidence type="ECO:0000256" key="3">
    <source>
        <dbReference type="ARBA" id="ARBA00023015"/>
    </source>
</evidence>
<name>A0A0K9Q2G5_ZOSMR</name>
<keyword evidence="5" id="KW-0804">Transcription</keyword>
<evidence type="ECO:0000256" key="1">
    <source>
        <dbReference type="ARBA" id="ARBA00004123"/>
    </source>
</evidence>
<evidence type="ECO:0000256" key="4">
    <source>
        <dbReference type="ARBA" id="ARBA00023125"/>
    </source>
</evidence>
<keyword evidence="4" id="KW-0238">DNA-binding</keyword>
<evidence type="ECO:0000313" key="10">
    <source>
        <dbReference type="Proteomes" id="UP000036987"/>
    </source>
</evidence>
<dbReference type="InterPro" id="IPR011598">
    <property type="entry name" value="bHLH_dom"/>
</dbReference>
<dbReference type="GO" id="GO:0005634">
    <property type="term" value="C:nucleus"/>
    <property type="evidence" value="ECO:0000318"/>
    <property type="project" value="GO_Central"/>
</dbReference>
<dbReference type="GO" id="GO:0000981">
    <property type="term" value="F:DNA-binding transcription factor activity, RNA polymerase II-specific"/>
    <property type="evidence" value="ECO:0000318"/>
    <property type="project" value="GO_Central"/>
</dbReference>
<feature type="domain" description="BHLH" evidence="8">
    <location>
        <begin position="294"/>
        <end position="343"/>
    </location>
</feature>
<dbReference type="InterPro" id="IPR036638">
    <property type="entry name" value="HLH_DNA-bd_sf"/>
</dbReference>
<dbReference type="Pfam" id="PF00010">
    <property type="entry name" value="HLH"/>
    <property type="match status" value="1"/>
</dbReference>
<gene>
    <name evidence="9" type="ORF">ZOSMA_124G00100</name>
</gene>
<dbReference type="GO" id="GO:0046983">
    <property type="term" value="F:protein dimerization activity"/>
    <property type="evidence" value="ECO:0007669"/>
    <property type="project" value="InterPro"/>
</dbReference>
<dbReference type="OrthoDB" id="687495at2759"/>
<dbReference type="AlphaFoldDB" id="A0A0K9Q2G5"/>
<evidence type="ECO:0000256" key="6">
    <source>
        <dbReference type="ARBA" id="ARBA00023242"/>
    </source>
</evidence>
<dbReference type="PANTHER" id="PTHR45914">
    <property type="entry name" value="TRANSCRIPTION FACTOR HEC3-RELATED"/>
    <property type="match status" value="1"/>
</dbReference>
<reference evidence="10" key="1">
    <citation type="journal article" date="2016" name="Nature">
        <title>The genome of the seagrass Zostera marina reveals angiosperm adaptation to the sea.</title>
        <authorList>
            <person name="Olsen J.L."/>
            <person name="Rouze P."/>
            <person name="Verhelst B."/>
            <person name="Lin Y.-C."/>
            <person name="Bayer T."/>
            <person name="Collen J."/>
            <person name="Dattolo E."/>
            <person name="De Paoli E."/>
            <person name="Dittami S."/>
            <person name="Maumus F."/>
            <person name="Michel G."/>
            <person name="Kersting A."/>
            <person name="Lauritano C."/>
            <person name="Lohaus R."/>
            <person name="Toepel M."/>
            <person name="Tonon T."/>
            <person name="Vanneste K."/>
            <person name="Amirebrahimi M."/>
            <person name="Brakel J."/>
            <person name="Bostroem C."/>
            <person name="Chovatia M."/>
            <person name="Grimwood J."/>
            <person name="Jenkins J.W."/>
            <person name="Jueterbock A."/>
            <person name="Mraz A."/>
            <person name="Stam W.T."/>
            <person name="Tice H."/>
            <person name="Bornberg-Bauer E."/>
            <person name="Green P.J."/>
            <person name="Pearson G.A."/>
            <person name="Procaccini G."/>
            <person name="Duarte C.M."/>
            <person name="Schmutz J."/>
            <person name="Reusch T.B.H."/>
            <person name="Van de Peer Y."/>
        </authorList>
    </citation>
    <scope>NUCLEOTIDE SEQUENCE [LARGE SCALE GENOMIC DNA]</scope>
    <source>
        <strain evidence="10">cv. Finnish</strain>
    </source>
</reference>
<comment type="subcellular location">
    <subcellularLocation>
        <location evidence="1">Nucleus</location>
    </subcellularLocation>
</comment>
<dbReference type="GO" id="GO:0006357">
    <property type="term" value="P:regulation of transcription by RNA polymerase II"/>
    <property type="evidence" value="ECO:0000318"/>
    <property type="project" value="GO_Central"/>
</dbReference>
<dbReference type="SUPFAM" id="SSF47459">
    <property type="entry name" value="HLH, helix-loop-helix DNA-binding domain"/>
    <property type="match status" value="1"/>
</dbReference>
<dbReference type="GO" id="GO:0000978">
    <property type="term" value="F:RNA polymerase II cis-regulatory region sequence-specific DNA binding"/>
    <property type="evidence" value="ECO:0000318"/>
    <property type="project" value="GO_Central"/>
</dbReference>
<evidence type="ECO:0000256" key="2">
    <source>
        <dbReference type="ARBA" id="ARBA00005510"/>
    </source>
</evidence>
<accession>A0A0K9Q2G5</accession>
<evidence type="ECO:0000259" key="8">
    <source>
        <dbReference type="PROSITE" id="PS50888"/>
    </source>
</evidence>
<comment type="similarity">
    <text evidence="2">Belongs to the bHLH protein family.</text>
</comment>
<dbReference type="SMART" id="SM00353">
    <property type="entry name" value="HLH"/>
    <property type="match status" value="1"/>
</dbReference>
<evidence type="ECO:0000256" key="5">
    <source>
        <dbReference type="ARBA" id="ARBA00023163"/>
    </source>
</evidence>
<dbReference type="PROSITE" id="PS50888">
    <property type="entry name" value="BHLH"/>
    <property type="match status" value="1"/>
</dbReference>
<dbReference type="PANTHER" id="PTHR45914:SF59">
    <property type="entry name" value="TRANSCRIPTION FACTOR BHLH83-LIKE"/>
    <property type="match status" value="1"/>
</dbReference>
<sequence length="386" mass="41175">MALARGRLMSLDSYYESLRGNGGSAAAEAMEVDSSSVGYFGLITQNKAMEGEEVRDVDHHHNHHPVAAESVLNYPLVNNPPSAVSDPSSSSSGSGGFVFGMMNSLSPVTIDSTGVGVGVGVAVGDHHSNILNFKTGAGGGSGGATGCNYQSYLNSSMLSFDRHRQIEDFPVQFSDGLDQLDHFNFKYGGDDHSSMRVTNDQNFLETSSGNINGSTSVAGMTKDNGRIGSDEQFGWIYASDTADGDGHQKSELLDVDVRKRPHQMAAGGGDGKVPNKKHCSGGVVSKKAKNKAAATKDPQSIAAKNRRERISEKLKILQELVPNGTKVDMVTMLEKAISYVKFLQLQVKVLATDEFWPTQEGKAPEVSQVKEAIDAILSSHSISTSK</sequence>
<proteinExistence type="inferred from homology"/>
<keyword evidence="6" id="KW-0539">Nucleus</keyword>
<dbReference type="InterPro" id="IPR045843">
    <property type="entry name" value="IND-like"/>
</dbReference>
<keyword evidence="10" id="KW-1185">Reference proteome</keyword>
<dbReference type="FunFam" id="4.10.280.10:FF:000046">
    <property type="entry name" value="Transcription factor bHLH83"/>
    <property type="match status" value="1"/>
</dbReference>
<keyword evidence="3" id="KW-0805">Transcription regulation</keyword>
<protein>
    <recommendedName>
        <fullName evidence="8">BHLH domain-containing protein</fullName>
    </recommendedName>
</protein>
<dbReference type="EMBL" id="LFYR01000265">
    <property type="protein sequence ID" value="KMZ74620.1"/>
    <property type="molecule type" value="Genomic_DNA"/>
</dbReference>
<evidence type="ECO:0000313" key="9">
    <source>
        <dbReference type="EMBL" id="KMZ74620.1"/>
    </source>
</evidence>
<dbReference type="GO" id="GO:0048766">
    <property type="term" value="P:root hair initiation"/>
    <property type="evidence" value="ECO:0007669"/>
    <property type="project" value="UniProtKB-ARBA"/>
</dbReference>
<evidence type="ECO:0000256" key="7">
    <source>
        <dbReference type="SAM" id="MobiDB-lite"/>
    </source>
</evidence>
<dbReference type="Proteomes" id="UP000036987">
    <property type="component" value="Unassembled WGS sequence"/>
</dbReference>